<reference evidence="1 2" key="1">
    <citation type="submission" date="2020-09" db="EMBL/GenBank/DDBJ databases">
        <title>Investigation of environmental microbe.</title>
        <authorList>
            <person name="Ou Y."/>
            <person name="Kang Q."/>
        </authorList>
    </citation>
    <scope>NUCLEOTIDE SEQUENCE [LARGE SCALE GENOMIC DNA]</scope>
    <source>
        <strain evidence="1 2">KJZ-9</strain>
    </source>
</reference>
<protein>
    <submittedName>
        <fullName evidence="1">Uncharacterized protein</fullName>
    </submittedName>
</protein>
<dbReference type="Proteomes" id="UP000516421">
    <property type="component" value="Chromosome"/>
</dbReference>
<organism evidence="1 2">
    <name type="scientific">Rothia amarae</name>
    <dbReference type="NCBI Taxonomy" id="169480"/>
    <lineage>
        <taxon>Bacteria</taxon>
        <taxon>Bacillati</taxon>
        <taxon>Actinomycetota</taxon>
        <taxon>Actinomycetes</taxon>
        <taxon>Micrococcales</taxon>
        <taxon>Micrococcaceae</taxon>
        <taxon>Rothia</taxon>
    </lineage>
</organism>
<dbReference type="RefSeq" id="WP_190617235.1">
    <property type="nucleotide sequence ID" value="NZ_CP061538.1"/>
</dbReference>
<gene>
    <name evidence="1" type="ORF">IDM48_09990</name>
</gene>
<evidence type="ECO:0000313" key="1">
    <source>
        <dbReference type="EMBL" id="QNV39674.1"/>
    </source>
</evidence>
<sequence length="70" mass="8110">MSISQHQNAFGVLNRRNALQLTGAGELYWVQRRLPVEQQQRRLLSPFLQHWLTNFLLSSNSLLHTVVPVT</sequence>
<evidence type="ECO:0000313" key="2">
    <source>
        <dbReference type="Proteomes" id="UP000516421"/>
    </source>
</evidence>
<dbReference type="KEGG" id="rama:IDM48_09990"/>
<accession>A0A7H2BJ28</accession>
<dbReference type="AlphaFoldDB" id="A0A7H2BJ28"/>
<dbReference type="EMBL" id="CP061538">
    <property type="protein sequence ID" value="QNV39674.1"/>
    <property type="molecule type" value="Genomic_DNA"/>
</dbReference>
<proteinExistence type="predicted"/>
<name>A0A7H2BJ28_9MICC</name>
<keyword evidence="2" id="KW-1185">Reference proteome</keyword>